<dbReference type="Gene3D" id="2.60.120.200">
    <property type="match status" value="1"/>
</dbReference>
<dbReference type="InterPro" id="IPR013320">
    <property type="entry name" value="ConA-like_dom_sf"/>
</dbReference>
<sequence>SWGRFDKFQEPKTGSYGFGYWNHVFNPLEIEYAWFFYSKSPNPFYKKNGLWAVCKAPSNQPNGGFSIVPIEGYEITDWHVYDINWSKDCVDFFIDGENVAHITKGVPQQVSHMHVWQDNAAWCGSDDGNVYYPKFLRVKHHNMAFIDYIEITK</sequence>
<organism evidence="1">
    <name type="scientific">marine sediment metagenome</name>
    <dbReference type="NCBI Taxonomy" id="412755"/>
    <lineage>
        <taxon>unclassified sequences</taxon>
        <taxon>metagenomes</taxon>
        <taxon>ecological metagenomes</taxon>
    </lineage>
</organism>
<protein>
    <submittedName>
        <fullName evidence="1">Uncharacterized protein</fullName>
    </submittedName>
</protein>
<dbReference type="AlphaFoldDB" id="X1DI11"/>
<dbReference type="SUPFAM" id="SSF49899">
    <property type="entry name" value="Concanavalin A-like lectins/glucanases"/>
    <property type="match status" value="1"/>
</dbReference>
<feature type="non-terminal residue" evidence="1">
    <location>
        <position position="1"/>
    </location>
</feature>
<proteinExistence type="predicted"/>
<name>X1DI11_9ZZZZ</name>
<accession>X1DI11</accession>
<reference evidence="1" key="1">
    <citation type="journal article" date="2014" name="Front. Microbiol.">
        <title>High frequency of phylogenetically diverse reductive dehalogenase-homologous genes in deep subseafloor sedimentary metagenomes.</title>
        <authorList>
            <person name="Kawai M."/>
            <person name="Futagami T."/>
            <person name="Toyoda A."/>
            <person name="Takaki Y."/>
            <person name="Nishi S."/>
            <person name="Hori S."/>
            <person name="Arai W."/>
            <person name="Tsubouchi T."/>
            <person name="Morono Y."/>
            <person name="Uchiyama I."/>
            <person name="Ito T."/>
            <person name="Fujiyama A."/>
            <person name="Inagaki F."/>
            <person name="Takami H."/>
        </authorList>
    </citation>
    <scope>NUCLEOTIDE SEQUENCE</scope>
    <source>
        <strain evidence="1">Expedition CK06-06</strain>
    </source>
</reference>
<dbReference type="EMBL" id="BART01036141">
    <property type="protein sequence ID" value="GAH07935.1"/>
    <property type="molecule type" value="Genomic_DNA"/>
</dbReference>
<comment type="caution">
    <text evidence="1">The sequence shown here is derived from an EMBL/GenBank/DDBJ whole genome shotgun (WGS) entry which is preliminary data.</text>
</comment>
<evidence type="ECO:0000313" key="1">
    <source>
        <dbReference type="EMBL" id="GAH07935.1"/>
    </source>
</evidence>
<gene>
    <name evidence="1" type="ORF">S01H4_61079</name>
</gene>